<dbReference type="AlphaFoldDB" id="A0A370DTF2"/>
<evidence type="ECO:0000256" key="7">
    <source>
        <dbReference type="ARBA" id="ARBA00037721"/>
    </source>
</evidence>
<dbReference type="NCBIfam" id="TIGR02249">
    <property type="entry name" value="integrase_gron"/>
    <property type="match status" value="1"/>
</dbReference>
<dbReference type="InterPro" id="IPR044068">
    <property type="entry name" value="CB"/>
</dbReference>
<dbReference type="PROSITE" id="PS51900">
    <property type="entry name" value="CB"/>
    <property type="match status" value="1"/>
</dbReference>
<comment type="similarity">
    <text evidence="2">Belongs to the 'phage' integrase family.</text>
</comment>
<accession>A0A370DTF2</accession>
<dbReference type="Pfam" id="PF13495">
    <property type="entry name" value="Phage_int_SAM_4"/>
    <property type="match status" value="1"/>
</dbReference>
<evidence type="ECO:0000256" key="9">
    <source>
        <dbReference type="PROSITE-ProRule" id="PRU01248"/>
    </source>
</evidence>
<evidence type="ECO:0000256" key="3">
    <source>
        <dbReference type="ARBA" id="ARBA00022490"/>
    </source>
</evidence>
<dbReference type="InterPro" id="IPR013762">
    <property type="entry name" value="Integrase-like_cat_sf"/>
</dbReference>
<evidence type="ECO:0000256" key="1">
    <source>
        <dbReference type="ARBA" id="ARBA00004496"/>
    </source>
</evidence>
<dbReference type="SUPFAM" id="SSF56349">
    <property type="entry name" value="DNA breaking-rejoining enzymes"/>
    <property type="match status" value="1"/>
</dbReference>
<dbReference type="Pfam" id="PF00589">
    <property type="entry name" value="Phage_integrase"/>
    <property type="match status" value="1"/>
</dbReference>
<dbReference type="GO" id="GO:0006310">
    <property type="term" value="P:DNA recombination"/>
    <property type="evidence" value="ECO:0007669"/>
    <property type="project" value="UniProtKB-KW"/>
</dbReference>
<protein>
    <submittedName>
        <fullName evidence="12">Integrase</fullName>
    </submittedName>
</protein>
<keyword evidence="4" id="KW-0229">DNA integration</keyword>
<dbReference type="GO" id="GO:0015074">
    <property type="term" value="P:DNA integration"/>
    <property type="evidence" value="ECO:0007669"/>
    <property type="project" value="UniProtKB-KW"/>
</dbReference>
<dbReference type="Proteomes" id="UP000254771">
    <property type="component" value="Unassembled WGS sequence"/>
</dbReference>
<dbReference type="PANTHER" id="PTHR30349:SF64">
    <property type="entry name" value="PROPHAGE INTEGRASE INTD-RELATED"/>
    <property type="match status" value="1"/>
</dbReference>
<dbReference type="GO" id="GO:0005737">
    <property type="term" value="C:cytoplasm"/>
    <property type="evidence" value="ECO:0007669"/>
    <property type="project" value="UniProtKB-SubCell"/>
</dbReference>
<comment type="subcellular location">
    <subcellularLocation>
        <location evidence="1">Cytoplasm</location>
    </subcellularLocation>
</comment>
<dbReference type="FunFam" id="1.10.443.10:FF:000007">
    <property type="entry name" value="Tyrosine recombinase XerC"/>
    <property type="match status" value="1"/>
</dbReference>
<name>A0A370DTF2_9GAMM</name>
<proteinExistence type="inferred from homology"/>
<dbReference type="InterPro" id="IPR050090">
    <property type="entry name" value="Tyrosine_recombinase_XerCD"/>
</dbReference>
<dbReference type="GO" id="GO:0003677">
    <property type="term" value="F:DNA binding"/>
    <property type="evidence" value="ECO:0007669"/>
    <property type="project" value="UniProtKB-UniRule"/>
</dbReference>
<organism evidence="12 13">
    <name type="scientific">endosymbiont of Escarpia spicata</name>
    <dbReference type="NCBI Taxonomy" id="2200908"/>
    <lineage>
        <taxon>Bacteria</taxon>
        <taxon>Pseudomonadati</taxon>
        <taxon>Pseudomonadota</taxon>
        <taxon>Gammaproteobacteria</taxon>
        <taxon>sulfur-oxidizing symbionts</taxon>
    </lineage>
</organism>
<evidence type="ECO:0000313" key="13">
    <source>
        <dbReference type="Proteomes" id="UP000254771"/>
    </source>
</evidence>
<comment type="caution">
    <text evidence="12">The sequence shown here is derived from an EMBL/GenBank/DDBJ whole genome shotgun (WGS) entry which is preliminary data.</text>
</comment>
<dbReference type="PROSITE" id="PS51898">
    <property type="entry name" value="TYR_RECOMBINASE"/>
    <property type="match status" value="1"/>
</dbReference>
<dbReference type="InterPro" id="IPR011946">
    <property type="entry name" value="Integrase_integron-type"/>
</dbReference>
<evidence type="ECO:0000256" key="8">
    <source>
        <dbReference type="ARBA" id="ARBA00038613"/>
    </source>
</evidence>
<dbReference type="CDD" id="cd01193">
    <property type="entry name" value="INT_IntI_C"/>
    <property type="match status" value="1"/>
</dbReference>
<dbReference type="InterPro" id="IPR011010">
    <property type="entry name" value="DNA_brk_join_enz"/>
</dbReference>
<evidence type="ECO:0000259" key="11">
    <source>
        <dbReference type="PROSITE" id="PS51900"/>
    </source>
</evidence>
<keyword evidence="6" id="KW-0233">DNA recombination</keyword>
<keyword evidence="3" id="KW-0963">Cytoplasm</keyword>
<comment type="subunit">
    <text evidence="8">Forms a cyclic heterotetrameric complex composed of two molecules of XerC and two molecules of XerD.</text>
</comment>
<dbReference type="InterPro" id="IPR002104">
    <property type="entry name" value="Integrase_catalytic"/>
</dbReference>
<evidence type="ECO:0000313" key="12">
    <source>
        <dbReference type="EMBL" id="RDH88016.1"/>
    </source>
</evidence>
<reference evidence="12 13" key="1">
    <citation type="journal article" date="2018" name="ISME J.">
        <title>Endosymbiont genomes yield clues of tubeworm success.</title>
        <authorList>
            <person name="Li Y."/>
            <person name="Liles M.R."/>
            <person name="Halanych K.M."/>
        </authorList>
    </citation>
    <scope>NUCLEOTIDE SEQUENCE [LARGE SCALE GENOMIC DNA]</scope>
    <source>
        <strain evidence="12">A1462</strain>
    </source>
</reference>
<dbReference type="InterPro" id="IPR004107">
    <property type="entry name" value="Integrase_SAM-like_N"/>
</dbReference>
<keyword evidence="5 9" id="KW-0238">DNA-binding</keyword>
<sequence>MARFLAFHHWKAVESLNADAVSRYLEYLAIQRNVSASTQNLVLNALVFLFREIEGRNLDDMEGFVRARPKRKLPTVLSAVEVKSLLDKMSEKPRLMTSLLYGTGMRLMECMRLRVMDLDFAYQQITIRDGKGGKDRVVPLPNSLISQIKNQLDEVKEIHSQDLTGGFGLVYLPHALARKYPNAGRELRWQYLFPATRLSTDRRSGLTRRHHLHESVLQKAVKRAVIKVNINKRVTCHTFRHSFATHLLENGYDIRTVQELLGHSNVATTEIYTHVLQRGGKGVRSPVDLLAP</sequence>
<feature type="domain" description="Core-binding (CB)" evidence="11">
    <location>
        <begin position="1"/>
        <end position="54"/>
    </location>
</feature>
<evidence type="ECO:0000256" key="4">
    <source>
        <dbReference type="ARBA" id="ARBA00022908"/>
    </source>
</evidence>
<evidence type="ECO:0000256" key="5">
    <source>
        <dbReference type="ARBA" id="ARBA00023125"/>
    </source>
</evidence>
<gene>
    <name evidence="12" type="ORF">DIZ78_02335</name>
</gene>
<comment type="function">
    <text evidence="7">Site-specific tyrosine recombinase, which acts by catalyzing the cutting and rejoining of the recombining DNA molecules. The XerC-XerD complex is essential to convert dimers of the bacterial chromosome into monomers to permit their segregation at cell division. It also contributes to the segregational stability of plasmids.</text>
</comment>
<evidence type="ECO:0000256" key="6">
    <source>
        <dbReference type="ARBA" id="ARBA00023172"/>
    </source>
</evidence>
<keyword evidence="13" id="KW-1185">Reference proteome</keyword>
<dbReference type="Gene3D" id="1.10.150.130">
    <property type="match status" value="1"/>
</dbReference>
<dbReference type="InterPro" id="IPR010998">
    <property type="entry name" value="Integrase_recombinase_N"/>
</dbReference>
<evidence type="ECO:0000256" key="2">
    <source>
        <dbReference type="ARBA" id="ARBA00008857"/>
    </source>
</evidence>
<evidence type="ECO:0000259" key="10">
    <source>
        <dbReference type="PROSITE" id="PS51898"/>
    </source>
</evidence>
<dbReference type="PANTHER" id="PTHR30349">
    <property type="entry name" value="PHAGE INTEGRASE-RELATED"/>
    <property type="match status" value="1"/>
</dbReference>
<dbReference type="Gene3D" id="1.10.443.10">
    <property type="entry name" value="Intergrase catalytic core"/>
    <property type="match status" value="1"/>
</dbReference>
<dbReference type="EMBL" id="QFXE01000004">
    <property type="protein sequence ID" value="RDH88016.1"/>
    <property type="molecule type" value="Genomic_DNA"/>
</dbReference>
<feature type="domain" description="Tyr recombinase" evidence="10">
    <location>
        <begin position="72"/>
        <end position="288"/>
    </location>
</feature>